<comment type="caution">
    <text evidence="4">The sequence shown here is derived from an EMBL/GenBank/DDBJ whole genome shotgun (WGS) entry which is preliminary data.</text>
</comment>
<comment type="similarity">
    <text evidence="1">Belongs to the trimethylamine methyltransferase family.</text>
</comment>
<dbReference type="GO" id="GO:0032259">
    <property type="term" value="P:methylation"/>
    <property type="evidence" value="ECO:0007669"/>
    <property type="project" value="UniProtKB-KW"/>
</dbReference>
<dbReference type="Pfam" id="PF06253">
    <property type="entry name" value="MTTB"/>
    <property type="match status" value="1"/>
</dbReference>
<dbReference type="AlphaFoldDB" id="A0A6N7EV65"/>
<proteinExistence type="inferred from homology"/>
<dbReference type="GO" id="GO:0008168">
    <property type="term" value="F:methyltransferase activity"/>
    <property type="evidence" value="ECO:0007669"/>
    <property type="project" value="UniProtKB-KW"/>
</dbReference>
<organism evidence="4 5">
    <name type="scientific">Ostreibacterium oceani</name>
    <dbReference type="NCBI Taxonomy" id="2654998"/>
    <lineage>
        <taxon>Bacteria</taxon>
        <taxon>Pseudomonadati</taxon>
        <taxon>Pseudomonadota</taxon>
        <taxon>Gammaproteobacteria</taxon>
        <taxon>Cardiobacteriales</taxon>
        <taxon>Ostreibacteriaceae</taxon>
        <taxon>Ostreibacterium</taxon>
    </lineage>
</organism>
<gene>
    <name evidence="4" type="ORF">GCU85_06355</name>
</gene>
<keyword evidence="3 4" id="KW-0808">Transferase</keyword>
<dbReference type="InterPro" id="IPR010426">
    <property type="entry name" value="MTTB_MeTrfase"/>
</dbReference>
<protein>
    <submittedName>
        <fullName evidence="4">Trimethylamine methyltransferase</fullName>
    </submittedName>
</protein>
<dbReference type="Gene3D" id="3.20.20.480">
    <property type="entry name" value="Trimethylamine methyltransferase-like"/>
    <property type="match status" value="1"/>
</dbReference>
<evidence type="ECO:0000256" key="1">
    <source>
        <dbReference type="ARBA" id="ARBA00007137"/>
    </source>
</evidence>
<dbReference type="EMBL" id="WHNW01000006">
    <property type="protein sequence ID" value="MPV86352.1"/>
    <property type="molecule type" value="Genomic_DNA"/>
</dbReference>
<dbReference type="InParanoid" id="A0A6N7EV65"/>
<dbReference type="Proteomes" id="UP000471298">
    <property type="component" value="Unassembled WGS sequence"/>
</dbReference>
<sequence length="536" mass="58745">MIKNVFFVLSKYLSSFNIKDINQRIGAPMARRKRNQDNAATQPTQYDPLAGIACKIYNPLQPNDLARIVDAAKTVLQQTGIEVGESHCRDVFVNAGCRLDVDKNRIFIEPELVDKCLALASNRVILGGRDGDHFDLDLSGAKVYLGTGGAAVNIIDTDGKVRETTLADNYHIGRLCDTLQHIHFYMRPVVSRDLTNEQIDINQTYACLAATKKHVMTNCYDPSNVQKIRQMGEMLAGSAEAFDKKPPISMVAAITVSPLRYAMETVEVLDEAIKYDIPIVTSSAPQAGATAPASLAGTLVQIIAEQLSGIVYVNLQKPGFPLIIGCVPAQADLRTGAFVGGSAEFALLNAACGQLARYLDLPIYNSAGIADAKTPDAQLGSEKTMTTLLAAMSGSNYIHHSAGFLDSLMTVAYTQYVIDNDSNGQVMRALRGIDMSDEALAVQVIHDVCNGENHFLGHPHTLSLMHSEYDYPKLYDRKSRNDWKDDGSLDINARAKIYADDILAHHFPQVIPEEIDNQIREAFEILLPKSEMQPKS</sequence>
<evidence type="ECO:0000256" key="3">
    <source>
        <dbReference type="ARBA" id="ARBA00022679"/>
    </source>
</evidence>
<evidence type="ECO:0000313" key="4">
    <source>
        <dbReference type="EMBL" id="MPV86352.1"/>
    </source>
</evidence>
<dbReference type="InterPro" id="IPR038601">
    <property type="entry name" value="MttB-like_sf"/>
</dbReference>
<keyword evidence="5" id="KW-1185">Reference proteome</keyword>
<name>A0A6N7EV65_9GAMM</name>
<keyword evidence="2 4" id="KW-0489">Methyltransferase</keyword>
<accession>A0A6N7EV65</accession>
<reference evidence="4 5" key="1">
    <citation type="submission" date="2019-10" db="EMBL/GenBank/DDBJ databases">
        <title>Cardiobacteriales fam. a chemoheterotrophic member of the order Cardiobacteriales, and proposal of Cardiobacteriales fam. nov.</title>
        <authorList>
            <person name="Wang C."/>
        </authorList>
    </citation>
    <scope>NUCLEOTIDE SEQUENCE [LARGE SCALE GENOMIC DNA]</scope>
    <source>
        <strain evidence="4 5">ML27</strain>
    </source>
</reference>
<evidence type="ECO:0000313" key="5">
    <source>
        <dbReference type="Proteomes" id="UP000471298"/>
    </source>
</evidence>
<dbReference type="GO" id="GO:0015948">
    <property type="term" value="P:methanogenesis"/>
    <property type="evidence" value="ECO:0007669"/>
    <property type="project" value="InterPro"/>
</dbReference>
<evidence type="ECO:0000256" key="2">
    <source>
        <dbReference type="ARBA" id="ARBA00022603"/>
    </source>
</evidence>